<dbReference type="EMBL" id="JAMXQU010000004">
    <property type="protein sequence ID" value="MCO6159946.1"/>
    <property type="molecule type" value="Genomic_DNA"/>
</dbReference>
<dbReference type="PRINTS" id="PR00508">
    <property type="entry name" value="S21N4MTFRASE"/>
</dbReference>
<keyword evidence="3" id="KW-0808">Transferase</keyword>
<keyword evidence="12" id="KW-1185">Reference proteome</keyword>
<comment type="catalytic activity">
    <reaction evidence="7">
        <text>a 2'-deoxyadenosine in DNA + S-adenosyl-L-methionine = an N(6)-methyl-2'-deoxyadenosine in DNA + S-adenosyl-L-homocysteine + H(+)</text>
        <dbReference type="Rhea" id="RHEA:15197"/>
        <dbReference type="Rhea" id="RHEA-COMP:12418"/>
        <dbReference type="Rhea" id="RHEA-COMP:12419"/>
        <dbReference type="ChEBI" id="CHEBI:15378"/>
        <dbReference type="ChEBI" id="CHEBI:57856"/>
        <dbReference type="ChEBI" id="CHEBI:59789"/>
        <dbReference type="ChEBI" id="CHEBI:90615"/>
        <dbReference type="ChEBI" id="CHEBI:90616"/>
        <dbReference type="EC" id="2.1.1.72"/>
    </reaction>
</comment>
<dbReference type="InterPro" id="IPR029063">
    <property type="entry name" value="SAM-dependent_MTases_sf"/>
</dbReference>
<comment type="similarity">
    <text evidence="1 8">Belongs to the N(4)/N(6)-methyltransferase family.</text>
</comment>
<evidence type="ECO:0000256" key="3">
    <source>
        <dbReference type="ARBA" id="ARBA00022679"/>
    </source>
</evidence>
<keyword evidence="2" id="KW-0489">Methyltransferase</keyword>
<proteinExistence type="inferred from homology"/>
<keyword evidence="4" id="KW-0949">S-adenosyl-L-methionine</keyword>
<evidence type="ECO:0000313" key="11">
    <source>
        <dbReference type="EMBL" id="MCO6159946.1"/>
    </source>
</evidence>
<evidence type="ECO:0000256" key="2">
    <source>
        <dbReference type="ARBA" id="ARBA00022603"/>
    </source>
</evidence>
<evidence type="ECO:0000256" key="4">
    <source>
        <dbReference type="ARBA" id="ARBA00022691"/>
    </source>
</evidence>
<feature type="domain" description="DNA methylase N-4/N-6" evidence="9">
    <location>
        <begin position="27"/>
        <end position="247"/>
    </location>
</feature>
<dbReference type="InterPro" id="IPR002052">
    <property type="entry name" value="DNA_methylase_N6_adenine_CS"/>
</dbReference>
<organism evidence="11 12">
    <name type="scientific">Asaia lannensis NBRC 102526</name>
    <dbReference type="NCBI Taxonomy" id="1307926"/>
    <lineage>
        <taxon>Bacteria</taxon>
        <taxon>Pseudomonadati</taxon>
        <taxon>Pseudomonadota</taxon>
        <taxon>Alphaproteobacteria</taxon>
        <taxon>Acetobacterales</taxon>
        <taxon>Acetobacteraceae</taxon>
        <taxon>Asaia</taxon>
    </lineage>
</organism>
<feature type="domain" description="RAMA" evidence="10">
    <location>
        <begin position="264"/>
        <end position="353"/>
    </location>
</feature>
<dbReference type="InterPro" id="IPR001091">
    <property type="entry name" value="RM_Methyltransferase"/>
</dbReference>
<dbReference type="EC" id="2.1.1.-" evidence="8"/>
<evidence type="ECO:0000256" key="1">
    <source>
        <dbReference type="ARBA" id="ARBA00006594"/>
    </source>
</evidence>
<gene>
    <name evidence="11" type="ORF">NF685_07895</name>
</gene>
<evidence type="ECO:0000259" key="9">
    <source>
        <dbReference type="Pfam" id="PF01555"/>
    </source>
</evidence>
<protein>
    <recommendedName>
        <fullName evidence="8">Methyltransferase</fullName>
        <ecNumber evidence="8">2.1.1.-</ecNumber>
    </recommendedName>
</protein>
<dbReference type="Pfam" id="PF18755">
    <property type="entry name" value="RAMA"/>
    <property type="match status" value="1"/>
</dbReference>
<dbReference type="Proteomes" id="UP001523401">
    <property type="component" value="Unassembled WGS sequence"/>
</dbReference>
<sequence>MMQDFPLDQILCGECIDTMRGLPDASIDCIFADPPYNLQLRGELRRPDESVVDGVDDAWDKFADYATYDSFTREWLAEARRLLTKDGTIWVIGSYHNVFRLGAIMQDLGFWILNDIVWRKANPMPNFRGRRFTNAHETLIWAARGPESKYRFNYQAMKALNDDMQMRSDWYLPLCTGNERLRNAHGLKLHPTQKPESLLHRVLIASTVVDDIVLDPFSGSGTTAAMAKRLGRRFIGIERHPDYIEAARARVAAETRLSDDQLAITPAKREMPRVPFGSFVEQGALPAGTVLFDRQRRVSATVMPDGSLVSGSHRGSIHKMGAILTNAPSCNGWTFWYFEREGEVLQIDILRTEQAQAPLRNVG</sequence>
<keyword evidence="6" id="KW-0238">DNA-binding</keyword>
<evidence type="ECO:0000256" key="8">
    <source>
        <dbReference type="RuleBase" id="RU362026"/>
    </source>
</evidence>
<dbReference type="Pfam" id="PF01555">
    <property type="entry name" value="N6_N4_Mtase"/>
    <property type="match status" value="1"/>
</dbReference>
<evidence type="ECO:0000259" key="10">
    <source>
        <dbReference type="Pfam" id="PF18755"/>
    </source>
</evidence>
<accession>A0ABT1CH99</accession>
<keyword evidence="5" id="KW-0235">DNA replication</keyword>
<dbReference type="SUPFAM" id="SSF53335">
    <property type="entry name" value="S-adenosyl-L-methionine-dependent methyltransferases"/>
    <property type="match status" value="1"/>
</dbReference>
<comment type="caution">
    <text evidence="11">The sequence shown here is derived from an EMBL/GenBank/DDBJ whole genome shotgun (WGS) entry which is preliminary data.</text>
</comment>
<dbReference type="InterPro" id="IPR040843">
    <property type="entry name" value="RAMA"/>
</dbReference>
<dbReference type="Gene3D" id="3.40.50.150">
    <property type="entry name" value="Vaccinia Virus protein VP39"/>
    <property type="match status" value="1"/>
</dbReference>
<evidence type="ECO:0000256" key="5">
    <source>
        <dbReference type="ARBA" id="ARBA00022705"/>
    </source>
</evidence>
<reference evidence="11 12" key="1">
    <citation type="submission" date="2022-06" db="EMBL/GenBank/DDBJ databases">
        <title>Whole-genome of Asaia lannensis strain LMG 27011T.</title>
        <authorList>
            <person name="Sombolestani A."/>
        </authorList>
    </citation>
    <scope>NUCLEOTIDE SEQUENCE [LARGE SCALE GENOMIC DNA]</scope>
    <source>
        <strain evidence="11 12">NBRC 102526</strain>
    </source>
</reference>
<name>A0ABT1CH99_9PROT</name>
<dbReference type="InterPro" id="IPR002941">
    <property type="entry name" value="DNA_methylase_N4/N6"/>
</dbReference>
<dbReference type="PROSITE" id="PS00092">
    <property type="entry name" value="N6_MTASE"/>
    <property type="match status" value="1"/>
</dbReference>
<evidence type="ECO:0000256" key="7">
    <source>
        <dbReference type="ARBA" id="ARBA00047942"/>
    </source>
</evidence>
<evidence type="ECO:0000256" key="6">
    <source>
        <dbReference type="ARBA" id="ARBA00023125"/>
    </source>
</evidence>
<evidence type="ECO:0000313" key="12">
    <source>
        <dbReference type="Proteomes" id="UP001523401"/>
    </source>
</evidence>